<reference evidence="19 20" key="1">
    <citation type="submission" date="2018-06" db="EMBL/GenBank/DDBJ databases">
        <authorList>
            <consortium name="Pathogen Informatics"/>
            <person name="Doyle S."/>
        </authorList>
    </citation>
    <scope>NUCLEOTIDE SEQUENCE [LARGE SCALE GENOMIC DNA]</scope>
    <source>
        <strain evidence="19 20">NCTC12413</strain>
    </source>
</reference>
<evidence type="ECO:0000256" key="6">
    <source>
        <dbReference type="ARBA" id="ARBA00012912"/>
    </source>
</evidence>
<evidence type="ECO:0000256" key="4">
    <source>
        <dbReference type="ARBA" id="ARBA00008954"/>
    </source>
</evidence>
<dbReference type="InterPro" id="IPR049704">
    <property type="entry name" value="Aminotrans_3_PPA_site"/>
</dbReference>
<dbReference type="InterPro" id="IPR015422">
    <property type="entry name" value="PyrdxlP-dep_Trfase_small"/>
</dbReference>
<evidence type="ECO:0000256" key="10">
    <source>
        <dbReference type="ARBA" id="ARBA00022898"/>
    </source>
</evidence>
<evidence type="ECO:0000313" key="19">
    <source>
        <dbReference type="EMBL" id="SUJ08703.1"/>
    </source>
</evidence>
<dbReference type="GO" id="GO:0034386">
    <property type="term" value="F:4-aminobutyrate:2-oxoglutarate transaminase activity"/>
    <property type="evidence" value="ECO:0007669"/>
    <property type="project" value="UniProtKB-EC"/>
</dbReference>
<dbReference type="GO" id="GO:0030170">
    <property type="term" value="F:pyridoxal phosphate binding"/>
    <property type="evidence" value="ECO:0007669"/>
    <property type="project" value="InterPro"/>
</dbReference>
<accession>A0A380BXA5</accession>
<comment type="catalytic activity">
    <reaction evidence="15">
        <text>4-aminobutanoate + 2-oxoglutarate = succinate semialdehyde + L-glutamate</text>
        <dbReference type="Rhea" id="RHEA:23352"/>
        <dbReference type="ChEBI" id="CHEBI:16810"/>
        <dbReference type="ChEBI" id="CHEBI:29985"/>
        <dbReference type="ChEBI" id="CHEBI:57706"/>
        <dbReference type="ChEBI" id="CHEBI:59888"/>
        <dbReference type="EC" id="2.6.1.19"/>
    </reaction>
</comment>
<protein>
    <recommendedName>
        <fullName evidence="13">(S)-3-amino-2-methylpropionate transaminase</fullName>
        <ecNumber evidence="6">2.6.1.19</ecNumber>
        <ecNumber evidence="5">2.6.1.22</ecNumber>
    </recommendedName>
    <alternativeName>
        <fullName evidence="14">GABA aminotransferase</fullName>
    </alternativeName>
    <alternativeName>
        <fullName evidence="12">Gamma-amino-N-butyrate transaminase</fullName>
    </alternativeName>
    <alternativeName>
        <fullName evidence="16">Glutamate:succinic semialdehyde transaminase</fullName>
    </alternativeName>
    <alternativeName>
        <fullName evidence="11">L-AIBAT</fullName>
    </alternativeName>
</protein>
<evidence type="ECO:0000256" key="16">
    <source>
        <dbReference type="ARBA" id="ARBA00050054"/>
    </source>
</evidence>
<dbReference type="Proteomes" id="UP000321598">
    <property type="component" value="Unassembled WGS sequence"/>
</dbReference>
<evidence type="ECO:0000256" key="5">
    <source>
        <dbReference type="ARBA" id="ARBA00012876"/>
    </source>
</evidence>
<keyword evidence="9 19" id="KW-0808">Transferase</keyword>
<dbReference type="PANTHER" id="PTHR11986">
    <property type="entry name" value="AMINOTRANSFERASE CLASS III"/>
    <property type="match status" value="1"/>
</dbReference>
<dbReference type="EC" id="2.6.1.19" evidence="6"/>
<evidence type="ECO:0000256" key="11">
    <source>
        <dbReference type="ARBA" id="ARBA00029760"/>
    </source>
</evidence>
<dbReference type="NCBIfam" id="TIGR00700">
    <property type="entry name" value="GABAtrnsam"/>
    <property type="match status" value="1"/>
</dbReference>
<dbReference type="EMBL" id="BKAV01000010">
    <property type="protein sequence ID" value="GEQ00275.1"/>
    <property type="molecule type" value="Genomic_DNA"/>
</dbReference>
<dbReference type="FunFam" id="3.40.640.10:FF:000013">
    <property type="entry name" value="4-aminobutyrate aminotransferase"/>
    <property type="match status" value="1"/>
</dbReference>
<comment type="catalytic activity">
    <reaction evidence="1">
        <text>(S)-3-amino-2-methylpropanoate + 2-oxoglutarate = 2-methyl-3-oxopropanoate + L-glutamate</text>
        <dbReference type="Rhea" id="RHEA:13993"/>
        <dbReference type="ChEBI" id="CHEBI:16810"/>
        <dbReference type="ChEBI" id="CHEBI:29985"/>
        <dbReference type="ChEBI" id="CHEBI:57700"/>
        <dbReference type="ChEBI" id="CHEBI:58655"/>
        <dbReference type="EC" id="2.6.1.22"/>
    </reaction>
</comment>
<comment type="pathway">
    <text evidence="3">Amino-acid degradation; 4-aminobutanoate degradation.</text>
</comment>
<dbReference type="GO" id="GO:0042802">
    <property type="term" value="F:identical protein binding"/>
    <property type="evidence" value="ECO:0007669"/>
    <property type="project" value="TreeGrafter"/>
</dbReference>
<evidence type="ECO:0000256" key="12">
    <source>
        <dbReference type="ARBA" id="ARBA00030204"/>
    </source>
</evidence>
<dbReference type="InterPro" id="IPR005814">
    <property type="entry name" value="Aminotrans_3"/>
</dbReference>
<evidence type="ECO:0000256" key="9">
    <source>
        <dbReference type="ARBA" id="ARBA00022679"/>
    </source>
</evidence>
<evidence type="ECO:0000256" key="14">
    <source>
        <dbReference type="ARBA" id="ARBA00031787"/>
    </source>
</evidence>
<gene>
    <name evidence="19" type="primary">puuE</name>
    <name evidence="18" type="synonym">gabT</name>
    <name evidence="19" type="ORF">NCTC12413_00313</name>
    <name evidence="18" type="ORF">SAR03_13120</name>
</gene>
<dbReference type="AlphaFoldDB" id="A0A380BXA5"/>
<dbReference type="NCBIfam" id="NF005376">
    <property type="entry name" value="PRK06918.1"/>
    <property type="match status" value="1"/>
</dbReference>
<dbReference type="Gene3D" id="3.90.1150.10">
    <property type="entry name" value="Aspartate Aminotransferase, domain 1"/>
    <property type="match status" value="1"/>
</dbReference>
<dbReference type="InterPro" id="IPR050103">
    <property type="entry name" value="Class-III_PLP-dep_AT"/>
</dbReference>
<dbReference type="CDD" id="cd00610">
    <property type="entry name" value="OAT_like"/>
    <property type="match status" value="1"/>
</dbReference>
<keyword evidence="21" id="KW-1185">Reference proteome</keyword>
<evidence type="ECO:0000256" key="17">
    <source>
        <dbReference type="RuleBase" id="RU003560"/>
    </source>
</evidence>
<name>A0A380BXA5_9STAP</name>
<dbReference type="InterPro" id="IPR015424">
    <property type="entry name" value="PyrdxlP-dep_Trfase"/>
</dbReference>
<dbReference type="EMBL" id="UGZE01000001">
    <property type="protein sequence ID" value="SUJ08703.1"/>
    <property type="molecule type" value="Genomic_DNA"/>
</dbReference>
<keyword evidence="8 19" id="KW-0032">Aminotransferase</keyword>
<evidence type="ECO:0000313" key="21">
    <source>
        <dbReference type="Proteomes" id="UP000321598"/>
    </source>
</evidence>
<dbReference type="PIRSF" id="PIRSF000521">
    <property type="entry name" value="Transaminase_4ab_Lys_Orn"/>
    <property type="match status" value="1"/>
</dbReference>
<comment type="cofactor">
    <cofactor evidence="2">
        <name>pyridoxal 5'-phosphate</name>
        <dbReference type="ChEBI" id="CHEBI:597326"/>
    </cofactor>
</comment>
<evidence type="ECO:0000256" key="8">
    <source>
        <dbReference type="ARBA" id="ARBA00022576"/>
    </source>
</evidence>
<dbReference type="InterPro" id="IPR004632">
    <property type="entry name" value="4NH2But_aminotransferase_bac"/>
</dbReference>
<organism evidence="19 20">
    <name type="scientific">Staphylococcus arlettae</name>
    <dbReference type="NCBI Taxonomy" id="29378"/>
    <lineage>
        <taxon>Bacteria</taxon>
        <taxon>Bacillati</taxon>
        <taxon>Bacillota</taxon>
        <taxon>Bacilli</taxon>
        <taxon>Bacillales</taxon>
        <taxon>Staphylococcaceae</taxon>
        <taxon>Staphylococcus</taxon>
    </lineage>
</organism>
<dbReference type="STRING" id="1212545.SARL_05682"/>
<dbReference type="Proteomes" id="UP000254956">
    <property type="component" value="Unassembled WGS sequence"/>
</dbReference>
<keyword evidence="7" id="KW-0963">Cytoplasm</keyword>
<dbReference type="Pfam" id="PF00202">
    <property type="entry name" value="Aminotran_3"/>
    <property type="match status" value="1"/>
</dbReference>
<keyword evidence="10 17" id="KW-0663">Pyridoxal phosphate</keyword>
<sequence length="437" mass="47289">MTKNSNDYQALRETYVARGVGNGNLHVADYAKGATITDIEGNDFIDFAGAIGTLNVGHSHPEITAHLKNQLDKFIHPGFNVIMYESYLKLAEKLAHITPGDFAKKTVLLNSGAEAVENAVKIARKYTGRQSVVSFVRGFHGRTNLTMSMTSKVRPYKLGFGPFAPEVYQAPYPNVAEKADNVSQEDFEAQAIARLEDFFIETVDPEEVACVVMEPVQGEGGFIIPPKSFVQAVKKICEAHGIIFVADEIQTGFARTGKLFAIEHFDVEPDLMTVSKSLAAGFPLSGVVGKAEIVDSANPGEIGGTYAGNPLACEAALKVIEIIEQEQLNEKAETIGQAIEDKLNALSATHNFIQHTRRLGAMVAFEVIDPQTGKPDKALTANIVKVANEQGLLLLSAGIKGNVIRFLTPLVITDEELTRGFDILTAALNEVTSTQQV</sequence>
<dbReference type="OrthoDB" id="9807885at2"/>
<reference evidence="18 21" key="2">
    <citation type="submission" date="2019-07" db="EMBL/GenBank/DDBJ databases">
        <title>Whole genome shotgun sequence of Staphylococcus arlettae NBRC 109765.</title>
        <authorList>
            <person name="Hosoyama A."/>
            <person name="Uohara A."/>
            <person name="Ohji S."/>
            <person name="Ichikawa N."/>
        </authorList>
    </citation>
    <scope>NUCLEOTIDE SEQUENCE [LARGE SCALE GENOMIC DNA]</scope>
    <source>
        <strain evidence="18 21">NBRC 109765</strain>
    </source>
</reference>
<evidence type="ECO:0000256" key="1">
    <source>
        <dbReference type="ARBA" id="ARBA00001750"/>
    </source>
</evidence>
<evidence type="ECO:0000256" key="7">
    <source>
        <dbReference type="ARBA" id="ARBA00022490"/>
    </source>
</evidence>
<evidence type="ECO:0000313" key="20">
    <source>
        <dbReference type="Proteomes" id="UP000254956"/>
    </source>
</evidence>
<comment type="similarity">
    <text evidence="4 17">Belongs to the class-III pyridoxal-phosphate-dependent aminotransferase family.</text>
</comment>
<dbReference type="GO" id="GO:0047298">
    <property type="term" value="F:(S)-3-amino-2-methylpropionate transaminase activity"/>
    <property type="evidence" value="ECO:0007669"/>
    <property type="project" value="UniProtKB-EC"/>
</dbReference>
<dbReference type="PROSITE" id="PS00600">
    <property type="entry name" value="AA_TRANSFER_CLASS_3"/>
    <property type="match status" value="1"/>
</dbReference>
<proteinExistence type="inferred from homology"/>
<dbReference type="PANTHER" id="PTHR11986:SF58">
    <property type="entry name" value="LEUCINE_METHIONINE RACEMASE"/>
    <property type="match status" value="1"/>
</dbReference>
<dbReference type="SUPFAM" id="SSF53383">
    <property type="entry name" value="PLP-dependent transferases"/>
    <property type="match status" value="1"/>
</dbReference>
<evidence type="ECO:0000256" key="15">
    <source>
        <dbReference type="ARBA" id="ARBA00048021"/>
    </source>
</evidence>
<dbReference type="Gene3D" id="3.40.640.10">
    <property type="entry name" value="Type I PLP-dependent aspartate aminotransferase-like (Major domain)"/>
    <property type="match status" value="1"/>
</dbReference>
<dbReference type="EC" id="2.6.1.22" evidence="5"/>
<dbReference type="RefSeq" id="WP_103388230.1">
    <property type="nucleotide sequence ID" value="NZ_BKAV01000010.1"/>
</dbReference>
<dbReference type="InterPro" id="IPR015421">
    <property type="entry name" value="PyrdxlP-dep_Trfase_major"/>
</dbReference>
<evidence type="ECO:0000256" key="3">
    <source>
        <dbReference type="ARBA" id="ARBA00005176"/>
    </source>
</evidence>
<evidence type="ECO:0000313" key="18">
    <source>
        <dbReference type="EMBL" id="GEQ00275.1"/>
    </source>
</evidence>
<dbReference type="GO" id="GO:0009448">
    <property type="term" value="P:gamma-aminobutyric acid metabolic process"/>
    <property type="evidence" value="ECO:0007669"/>
    <property type="project" value="InterPro"/>
</dbReference>
<evidence type="ECO:0000256" key="13">
    <source>
        <dbReference type="ARBA" id="ARBA00030857"/>
    </source>
</evidence>
<evidence type="ECO:0000256" key="2">
    <source>
        <dbReference type="ARBA" id="ARBA00001933"/>
    </source>
</evidence>